<reference evidence="2 3" key="1">
    <citation type="submission" date="2024-01" db="EMBL/GenBank/DDBJ databases">
        <title>Comparative genomics of Cryptococcus and Kwoniella reveals pathogenesis evolution and contrasting modes of karyotype evolution via chromosome fusion or intercentromeric recombination.</title>
        <authorList>
            <person name="Coelho M.A."/>
            <person name="David-Palma M."/>
            <person name="Shea T."/>
            <person name="Bowers K."/>
            <person name="McGinley-Smith S."/>
            <person name="Mohammad A.W."/>
            <person name="Gnirke A."/>
            <person name="Yurkov A.M."/>
            <person name="Nowrousian M."/>
            <person name="Sun S."/>
            <person name="Cuomo C.A."/>
            <person name="Heitman J."/>
        </authorList>
    </citation>
    <scope>NUCLEOTIDE SEQUENCE [LARGE SCALE GENOMIC DNA]</scope>
    <source>
        <strain evidence="2 3">PYCC6329</strain>
    </source>
</reference>
<name>A0AAX4KV98_9TREE</name>
<evidence type="ECO:0000256" key="1">
    <source>
        <dbReference type="SAM" id="MobiDB-lite"/>
    </source>
</evidence>
<feature type="compositionally biased region" description="Low complexity" evidence="1">
    <location>
        <begin position="44"/>
        <end position="53"/>
    </location>
</feature>
<feature type="region of interest" description="Disordered" evidence="1">
    <location>
        <begin position="42"/>
        <end position="333"/>
    </location>
</feature>
<organism evidence="2 3">
    <name type="scientific">Kwoniella europaea PYCC6329</name>
    <dbReference type="NCBI Taxonomy" id="1423913"/>
    <lineage>
        <taxon>Eukaryota</taxon>
        <taxon>Fungi</taxon>
        <taxon>Dikarya</taxon>
        <taxon>Basidiomycota</taxon>
        <taxon>Agaricomycotina</taxon>
        <taxon>Tremellomycetes</taxon>
        <taxon>Tremellales</taxon>
        <taxon>Cryptococcaceae</taxon>
        <taxon>Kwoniella</taxon>
    </lineage>
</organism>
<feature type="compositionally biased region" description="Polar residues" evidence="1">
    <location>
        <begin position="190"/>
        <end position="199"/>
    </location>
</feature>
<feature type="compositionally biased region" description="Polar residues" evidence="1">
    <location>
        <begin position="287"/>
        <end position="303"/>
    </location>
</feature>
<feature type="compositionally biased region" description="Polar residues" evidence="1">
    <location>
        <begin position="64"/>
        <end position="77"/>
    </location>
</feature>
<feature type="compositionally biased region" description="Basic and acidic residues" evidence="1">
    <location>
        <begin position="149"/>
        <end position="163"/>
    </location>
</feature>
<keyword evidence="3" id="KW-1185">Reference proteome</keyword>
<dbReference type="EMBL" id="CP144091">
    <property type="protein sequence ID" value="WWD10114.1"/>
    <property type="molecule type" value="Genomic_DNA"/>
</dbReference>
<dbReference type="GeneID" id="91107048"/>
<evidence type="ECO:0000313" key="2">
    <source>
        <dbReference type="EMBL" id="WWD10114.1"/>
    </source>
</evidence>
<feature type="compositionally biased region" description="Polar residues" evidence="1">
    <location>
        <begin position="1"/>
        <end position="11"/>
    </location>
</feature>
<feature type="compositionally biased region" description="Basic and acidic residues" evidence="1">
    <location>
        <begin position="94"/>
        <end position="122"/>
    </location>
</feature>
<feature type="region of interest" description="Disordered" evidence="1">
    <location>
        <begin position="1"/>
        <end position="28"/>
    </location>
</feature>
<evidence type="ECO:0008006" key="4">
    <source>
        <dbReference type="Google" id="ProtNLM"/>
    </source>
</evidence>
<dbReference type="AlphaFoldDB" id="A0AAX4KV98"/>
<accession>A0AAX4KV98</accession>
<evidence type="ECO:0000313" key="3">
    <source>
        <dbReference type="Proteomes" id="UP001358614"/>
    </source>
</evidence>
<protein>
    <recommendedName>
        <fullName evidence="4">SUZ domain-containing protein</fullName>
    </recommendedName>
</protein>
<proteinExistence type="predicted"/>
<feature type="compositionally biased region" description="Low complexity" evidence="1">
    <location>
        <begin position="171"/>
        <end position="189"/>
    </location>
</feature>
<dbReference type="RefSeq" id="XP_066088081.1">
    <property type="nucleotide sequence ID" value="XM_066231984.1"/>
</dbReference>
<dbReference type="Proteomes" id="UP001358614">
    <property type="component" value="Chromosome 3"/>
</dbReference>
<feature type="compositionally biased region" description="Pro residues" evidence="1">
    <location>
        <begin position="259"/>
        <end position="273"/>
    </location>
</feature>
<dbReference type="KEGG" id="ker:91107048"/>
<feature type="region of interest" description="Disordered" evidence="1">
    <location>
        <begin position="345"/>
        <end position="365"/>
    </location>
</feature>
<gene>
    <name evidence="2" type="ORF">V865_008247</name>
</gene>
<sequence>MPNVLSPSSKSYAPLADEVNPSFGNMAPAPVVTRNGTIVYGKRSLSTLSTSSGESEDLERGGRQLQSQSEETLSPSANRKGKGRAIDDEMGDVGEVHRTISAKGKERAWDVEQGPRELHDQQASEGAYPPMNEVEEEERRIQQNLARFAAKDMARRRAARESRQLPPNAGPSSPRSSSSTTSFSRRPFSVLSTKPNRNSIMGMMEGIWPGSPKKDEGWNEGELPMTHSPVAQNQPYPNPYDTQPSFSPVPKMVVSPTSPKHPSPFADPPPPAPIAGSSSNHRRPSLVSATSTGSAPSPLTSPTDGPGFAYGGPTWRGGQAVQQQEEENRKPDKWWHALCAWGSDLDGGYDANQQGGQVGRTNPFE</sequence>
<feature type="compositionally biased region" description="Polar residues" evidence="1">
    <location>
        <begin position="229"/>
        <end position="246"/>
    </location>
</feature>